<dbReference type="Pfam" id="PF21192">
    <property type="entry name" value="OB_NMD3"/>
    <property type="match status" value="1"/>
</dbReference>
<keyword evidence="4 8" id="KW-0813">Transport</keyword>
<evidence type="ECO:0000256" key="5">
    <source>
        <dbReference type="ARBA" id="ARBA00022490"/>
    </source>
</evidence>
<evidence type="ECO:0000259" key="11">
    <source>
        <dbReference type="Pfam" id="PF21193"/>
    </source>
</evidence>
<reference evidence="12" key="1">
    <citation type="journal article" date="2017" name="Ticks Tick Borne Dis.">
        <title>An insight into the sialome of Hyalomma excavatum.</title>
        <authorList>
            <person name="Ribeiro J.M."/>
            <person name="Slovak M."/>
            <person name="Francischetti I.M."/>
        </authorList>
    </citation>
    <scope>NUCLEOTIDE SEQUENCE</scope>
    <source>
        <strain evidence="12">Samish</strain>
        <tissue evidence="12">Salivary glands</tissue>
    </source>
</reference>
<evidence type="ECO:0000256" key="7">
    <source>
        <dbReference type="ARBA" id="ARBA00023242"/>
    </source>
</evidence>
<dbReference type="GO" id="GO:0015031">
    <property type="term" value="P:protein transport"/>
    <property type="evidence" value="ECO:0007669"/>
    <property type="project" value="UniProtKB-KW"/>
</dbReference>
<evidence type="ECO:0000256" key="6">
    <source>
        <dbReference type="ARBA" id="ARBA00022927"/>
    </source>
</evidence>
<comment type="function">
    <text evidence="1 8">Acts as an adapter for the XPO1/CRM1-mediated export of the 60S ribosomal subunit.</text>
</comment>
<keyword evidence="7 8" id="KW-0539">Nucleus</keyword>
<dbReference type="Pfam" id="PF04981">
    <property type="entry name" value="NMD3"/>
    <property type="match status" value="1"/>
</dbReference>
<evidence type="ECO:0000256" key="2">
    <source>
        <dbReference type="ARBA" id="ARBA00009794"/>
    </source>
</evidence>
<feature type="domain" description="Nmd3 N-terminal" evidence="9">
    <location>
        <begin position="18"/>
        <end position="246"/>
    </location>
</feature>
<proteinExistence type="evidence at transcript level"/>
<keyword evidence="5 8" id="KW-0963">Cytoplasm</keyword>
<evidence type="ECO:0000259" key="10">
    <source>
        <dbReference type="Pfam" id="PF21192"/>
    </source>
</evidence>
<evidence type="ECO:0000256" key="1">
    <source>
        <dbReference type="ARBA" id="ARBA00002269"/>
    </source>
</evidence>
<comment type="subcellular location">
    <subcellularLocation>
        <location evidence="8">Cytoplasm</location>
    </subcellularLocation>
    <subcellularLocation>
        <location evidence="8">Nucleus</location>
    </subcellularLocation>
</comment>
<dbReference type="PANTHER" id="PTHR12746:SF2">
    <property type="entry name" value="60S RIBOSOMAL EXPORT PROTEIN NMD3"/>
    <property type="match status" value="1"/>
</dbReference>
<comment type="similarity">
    <text evidence="2 8">Belongs to the NMD3 family.</text>
</comment>
<dbReference type="InterPro" id="IPR007064">
    <property type="entry name" value="Nmd3_N"/>
</dbReference>
<dbReference type="InterPro" id="IPR039768">
    <property type="entry name" value="Nmd3"/>
</dbReference>
<feature type="domain" description="60S ribosomal export protein NMD3 OB-fold" evidence="10">
    <location>
        <begin position="313"/>
        <end position="409"/>
    </location>
</feature>
<keyword evidence="6 8" id="KW-0653">Protein transport</keyword>
<dbReference type="AlphaFoldDB" id="A0A131XC91"/>
<dbReference type="InterPro" id="IPR048899">
    <property type="entry name" value="NMD_SH3"/>
</dbReference>
<name>A0A131XC91_9ACAR</name>
<evidence type="ECO:0000313" key="12">
    <source>
        <dbReference type="EMBL" id="JAP63725.1"/>
    </source>
</evidence>
<feature type="domain" description="60S ribosomal export protein NMD3 SH3" evidence="11">
    <location>
        <begin position="249"/>
        <end position="297"/>
    </location>
</feature>
<dbReference type="EMBL" id="GEFH01004856">
    <property type="protein sequence ID" value="JAP63725.1"/>
    <property type="molecule type" value="mRNA"/>
</dbReference>
<dbReference type="Pfam" id="PF21193">
    <property type="entry name" value="NMD_SH3"/>
    <property type="match status" value="1"/>
</dbReference>
<dbReference type="InterPro" id="IPR048898">
    <property type="entry name" value="OB_NMD3"/>
</dbReference>
<accession>A0A131XC91</accession>
<protein>
    <recommendedName>
        <fullName evidence="3 8">60S ribosomal export protein NMD3</fullName>
    </recommendedName>
</protein>
<evidence type="ECO:0000256" key="8">
    <source>
        <dbReference type="RuleBase" id="RU364108"/>
    </source>
</evidence>
<evidence type="ECO:0000256" key="3">
    <source>
        <dbReference type="ARBA" id="ARBA00017035"/>
    </source>
</evidence>
<dbReference type="GO" id="GO:0043023">
    <property type="term" value="F:ribosomal large subunit binding"/>
    <property type="evidence" value="ECO:0007669"/>
    <property type="project" value="InterPro"/>
</dbReference>
<sequence length="511" mass="58630">MEYATEAASSGGECRILCCQCGVPIEPNPSNMCVNCLRTLVDITEEIPKQGTIYFCRGCERYLQPPAQWVYATLESRELLGLCLKKIRGLSSVRLIDASFVWTEPHSRRIKVKLTVQKEVIGGTVLQQVFVVEFMINHQMCDRCHRREAKDFWRALVQVRQKVQHKKTFFYLEQLILKHQAHKDCLNIKACHDGLDFYFSKKDEARKLVDFFQTMVPCKYIMSQQLISHDIHSNVFNYKHTFSVEIAPVCKDDIVCLPPAVARSLGSMNQICVCLRVTSSIHLLDPATLQVSELSSQQFWRQPFGALCTPKQLTEYVVMDINFVKDVDRTVFAGQGKLSFRHVLADAWVIRACELGTHENYIHTRTHLGHLLKPGDSALGFDLANANINDTHFEKLKSEKIPEVVLVKKVYGDRMSRCQRRRWKLQRLQVDMETDTSSVVRDYTEFLEDLEEDAAYRQNVNIYMDRNKIAVDTDDEDGDAPRITLQEMLDDLQLEDDPMGDGGSCEDTDQA</sequence>
<organism evidence="12">
    <name type="scientific">Hyalomma excavatum</name>
    <dbReference type="NCBI Taxonomy" id="257692"/>
    <lineage>
        <taxon>Eukaryota</taxon>
        <taxon>Metazoa</taxon>
        <taxon>Ecdysozoa</taxon>
        <taxon>Arthropoda</taxon>
        <taxon>Chelicerata</taxon>
        <taxon>Arachnida</taxon>
        <taxon>Acari</taxon>
        <taxon>Parasitiformes</taxon>
        <taxon>Ixodida</taxon>
        <taxon>Ixodoidea</taxon>
        <taxon>Ixodidae</taxon>
        <taxon>Hyalomminae</taxon>
        <taxon>Hyalomma</taxon>
    </lineage>
</organism>
<dbReference type="GO" id="GO:0005634">
    <property type="term" value="C:nucleus"/>
    <property type="evidence" value="ECO:0007669"/>
    <property type="project" value="UniProtKB-SubCell"/>
</dbReference>
<evidence type="ECO:0000259" key="9">
    <source>
        <dbReference type="Pfam" id="PF04981"/>
    </source>
</evidence>
<evidence type="ECO:0000256" key="4">
    <source>
        <dbReference type="ARBA" id="ARBA00022448"/>
    </source>
</evidence>
<dbReference type="PANTHER" id="PTHR12746">
    <property type="entry name" value="NONSENSE-MEDIATED MRNA DECAY PROTEIN 3"/>
    <property type="match status" value="1"/>
</dbReference>
<dbReference type="GO" id="GO:0000055">
    <property type="term" value="P:ribosomal large subunit export from nucleus"/>
    <property type="evidence" value="ECO:0007669"/>
    <property type="project" value="TreeGrafter"/>
</dbReference>
<dbReference type="GO" id="GO:0005737">
    <property type="term" value="C:cytoplasm"/>
    <property type="evidence" value="ECO:0007669"/>
    <property type="project" value="UniProtKB-SubCell"/>
</dbReference>